<evidence type="ECO:0000313" key="2">
    <source>
        <dbReference type="Proteomes" id="UP001056120"/>
    </source>
</evidence>
<dbReference type="EMBL" id="CM042034">
    <property type="protein sequence ID" value="KAI3763425.1"/>
    <property type="molecule type" value="Genomic_DNA"/>
</dbReference>
<reference evidence="1 2" key="2">
    <citation type="journal article" date="2022" name="Mol. Ecol. Resour.">
        <title>The genomes of chicory, endive, great burdock and yacon provide insights into Asteraceae paleo-polyploidization history and plant inulin production.</title>
        <authorList>
            <person name="Fan W."/>
            <person name="Wang S."/>
            <person name="Wang H."/>
            <person name="Wang A."/>
            <person name="Jiang F."/>
            <person name="Liu H."/>
            <person name="Zhao H."/>
            <person name="Xu D."/>
            <person name="Zhang Y."/>
        </authorList>
    </citation>
    <scope>NUCLEOTIDE SEQUENCE [LARGE SCALE GENOMIC DNA]</scope>
    <source>
        <strain evidence="2">cv. Yunnan</strain>
        <tissue evidence="1">Leaves</tissue>
    </source>
</reference>
<sequence>MSFATLKKLARFDTGNTSGSLYHYPSDAVLSVEKANEEEWKVIVRELFVVPYGVDELRRKVHRLIDQKSQRYLEAPREDVEENMSDSDHEAEYVPRAPEPVVTRSQEIVENRVHRRAMMHQQALFMNQDFMSQEQICHERDYERGHAYTVRPRPENWADPIRLPYSVTQELPHYVHSTPSIWVSPYAQSGEG</sequence>
<keyword evidence="2" id="KW-1185">Reference proteome</keyword>
<protein>
    <submittedName>
        <fullName evidence="1">Uncharacterized protein</fullName>
    </submittedName>
</protein>
<proteinExistence type="predicted"/>
<name>A0ACB9EX79_9ASTR</name>
<evidence type="ECO:0000313" key="1">
    <source>
        <dbReference type="EMBL" id="KAI3763425.1"/>
    </source>
</evidence>
<reference evidence="2" key="1">
    <citation type="journal article" date="2022" name="Mol. Ecol. Resour.">
        <title>The genomes of chicory, endive, great burdock and yacon provide insights into Asteraceae palaeo-polyploidization history and plant inulin production.</title>
        <authorList>
            <person name="Fan W."/>
            <person name="Wang S."/>
            <person name="Wang H."/>
            <person name="Wang A."/>
            <person name="Jiang F."/>
            <person name="Liu H."/>
            <person name="Zhao H."/>
            <person name="Xu D."/>
            <person name="Zhang Y."/>
        </authorList>
    </citation>
    <scope>NUCLEOTIDE SEQUENCE [LARGE SCALE GENOMIC DNA]</scope>
    <source>
        <strain evidence="2">cv. Yunnan</strain>
    </source>
</reference>
<gene>
    <name evidence="1" type="ORF">L1987_53884</name>
</gene>
<dbReference type="Proteomes" id="UP001056120">
    <property type="component" value="Linkage Group LG17"/>
</dbReference>
<organism evidence="1 2">
    <name type="scientific">Smallanthus sonchifolius</name>
    <dbReference type="NCBI Taxonomy" id="185202"/>
    <lineage>
        <taxon>Eukaryota</taxon>
        <taxon>Viridiplantae</taxon>
        <taxon>Streptophyta</taxon>
        <taxon>Embryophyta</taxon>
        <taxon>Tracheophyta</taxon>
        <taxon>Spermatophyta</taxon>
        <taxon>Magnoliopsida</taxon>
        <taxon>eudicotyledons</taxon>
        <taxon>Gunneridae</taxon>
        <taxon>Pentapetalae</taxon>
        <taxon>asterids</taxon>
        <taxon>campanulids</taxon>
        <taxon>Asterales</taxon>
        <taxon>Asteraceae</taxon>
        <taxon>Asteroideae</taxon>
        <taxon>Heliantheae alliance</taxon>
        <taxon>Millerieae</taxon>
        <taxon>Smallanthus</taxon>
    </lineage>
</organism>
<comment type="caution">
    <text evidence="1">The sequence shown here is derived from an EMBL/GenBank/DDBJ whole genome shotgun (WGS) entry which is preliminary data.</text>
</comment>
<accession>A0ACB9EX79</accession>